<evidence type="ECO:0000313" key="11">
    <source>
        <dbReference type="EMBL" id="MPM23064.1"/>
    </source>
</evidence>
<dbReference type="Pfam" id="PF00528">
    <property type="entry name" value="BPD_transp_1"/>
    <property type="match status" value="1"/>
</dbReference>
<evidence type="ECO:0000256" key="4">
    <source>
        <dbReference type="ARBA" id="ARBA00022475"/>
    </source>
</evidence>
<dbReference type="GO" id="GO:0042956">
    <property type="term" value="P:maltodextrin transmembrane transport"/>
    <property type="evidence" value="ECO:0007669"/>
    <property type="project" value="TreeGrafter"/>
</dbReference>
<dbReference type="InterPro" id="IPR035906">
    <property type="entry name" value="MetI-like_sf"/>
</dbReference>
<accession>A0A644YAC0</accession>
<comment type="caution">
    <text evidence="11">The sequence shown here is derived from an EMBL/GenBank/DDBJ whole genome shotgun (WGS) entry which is preliminary data.</text>
</comment>
<dbReference type="InterPro" id="IPR000515">
    <property type="entry name" value="MetI-like"/>
</dbReference>
<feature type="transmembrane region" description="Helical" evidence="9">
    <location>
        <begin position="95"/>
        <end position="119"/>
    </location>
</feature>
<evidence type="ECO:0000256" key="2">
    <source>
        <dbReference type="ARBA" id="ARBA00009047"/>
    </source>
</evidence>
<organism evidence="11">
    <name type="scientific">bioreactor metagenome</name>
    <dbReference type="NCBI Taxonomy" id="1076179"/>
    <lineage>
        <taxon>unclassified sequences</taxon>
        <taxon>metagenomes</taxon>
        <taxon>ecological metagenomes</taxon>
    </lineage>
</organism>
<dbReference type="Gene3D" id="1.10.3720.10">
    <property type="entry name" value="MetI-like"/>
    <property type="match status" value="1"/>
</dbReference>
<dbReference type="SUPFAM" id="SSF161098">
    <property type="entry name" value="MetI-like"/>
    <property type="match status" value="1"/>
</dbReference>
<feature type="transmembrane region" description="Helical" evidence="9">
    <location>
        <begin position="268"/>
        <end position="289"/>
    </location>
</feature>
<protein>
    <recommendedName>
        <fullName evidence="10">ABC transmembrane type-1 domain-containing protein</fullName>
    </recommendedName>
</protein>
<feature type="transmembrane region" description="Helical" evidence="9">
    <location>
        <begin position="131"/>
        <end position="155"/>
    </location>
</feature>
<dbReference type="GO" id="GO:0005886">
    <property type="term" value="C:plasma membrane"/>
    <property type="evidence" value="ECO:0007669"/>
    <property type="project" value="UniProtKB-SubCell"/>
</dbReference>
<evidence type="ECO:0000256" key="9">
    <source>
        <dbReference type="SAM" id="Phobius"/>
    </source>
</evidence>
<dbReference type="GO" id="GO:0015423">
    <property type="term" value="F:ABC-type maltose transporter activity"/>
    <property type="evidence" value="ECO:0007669"/>
    <property type="project" value="TreeGrafter"/>
</dbReference>
<sequence>MSQPMQSNPAVPAKAPHVKAKKHINPRLLGEDVVRHTVLALLAAIWLIPILWLVCTSFSAYQGRNILRFFPQEWSLANYARLFSDTDSVSNFPAWFTNTFIVACFTCVISSLFVLMIAYAMSCMRFRGRKALMNTGVLLGLFPGFLTMICIYYILKELKLTDTHAGLIMVYAGRSGLGYLIAKGFFDTISRSMIEAAKLDGATEAAVFWKVILPLSRPIIVYTVISSFLTPWMDFIFSNIIIKSRLSADWTVAVGLFNMLHKSSVNTYFSRFCAGGVLVSIPISILFVIMQKFYIESVTGGSVKG</sequence>
<dbReference type="AlphaFoldDB" id="A0A644YAC0"/>
<keyword evidence="7 9" id="KW-1133">Transmembrane helix</keyword>
<evidence type="ECO:0000256" key="6">
    <source>
        <dbReference type="ARBA" id="ARBA00022692"/>
    </source>
</evidence>
<keyword evidence="6 9" id="KW-0812">Transmembrane</keyword>
<evidence type="ECO:0000256" key="3">
    <source>
        <dbReference type="ARBA" id="ARBA00022448"/>
    </source>
</evidence>
<evidence type="ECO:0000259" key="10">
    <source>
        <dbReference type="PROSITE" id="PS50928"/>
    </source>
</evidence>
<name>A0A644YAC0_9ZZZZ</name>
<comment type="similarity">
    <text evidence="2">Belongs to the binding-protein-dependent transport system permease family. MalFG subfamily.</text>
</comment>
<dbReference type="EMBL" id="VSSQ01003949">
    <property type="protein sequence ID" value="MPM23064.1"/>
    <property type="molecule type" value="Genomic_DNA"/>
</dbReference>
<evidence type="ECO:0000256" key="8">
    <source>
        <dbReference type="ARBA" id="ARBA00023136"/>
    </source>
</evidence>
<keyword evidence="8 9" id="KW-0472">Membrane</keyword>
<dbReference type="InterPro" id="IPR050901">
    <property type="entry name" value="BP-dep_ABC_trans_perm"/>
</dbReference>
<proteinExistence type="inferred from homology"/>
<evidence type="ECO:0000256" key="5">
    <source>
        <dbReference type="ARBA" id="ARBA00022597"/>
    </source>
</evidence>
<evidence type="ECO:0000256" key="1">
    <source>
        <dbReference type="ARBA" id="ARBA00004651"/>
    </source>
</evidence>
<feature type="domain" description="ABC transmembrane type-1" evidence="10">
    <location>
        <begin position="96"/>
        <end position="290"/>
    </location>
</feature>
<reference evidence="11" key="1">
    <citation type="submission" date="2019-08" db="EMBL/GenBank/DDBJ databases">
        <authorList>
            <person name="Kucharzyk K."/>
            <person name="Murdoch R.W."/>
            <person name="Higgins S."/>
            <person name="Loffler F."/>
        </authorList>
    </citation>
    <scope>NUCLEOTIDE SEQUENCE</scope>
</reference>
<feature type="transmembrane region" description="Helical" evidence="9">
    <location>
        <begin position="37"/>
        <end position="61"/>
    </location>
</feature>
<dbReference type="PROSITE" id="PS50928">
    <property type="entry name" value="ABC_TM1"/>
    <property type="match status" value="1"/>
</dbReference>
<evidence type="ECO:0000256" key="7">
    <source>
        <dbReference type="ARBA" id="ARBA00022989"/>
    </source>
</evidence>
<dbReference type="CDD" id="cd06261">
    <property type="entry name" value="TM_PBP2"/>
    <property type="match status" value="1"/>
</dbReference>
<keyword evidence="5" id="KW-0762">Sugar transport</keyword>
<keyword evidence="4" id="KW-1003">Cell membrane</keyword>
<dbReference type="PANTHER" id="PTHR32243">
    <property type="entry name" value="MALTOSE TRANSPORT SYSTEM PERMEASE-RELATED"/>
    <property type="match status" value="1"/>
</dbReference>
<dbReference type="PANTHER" id="PTHR32243:SF50">
    <property type="entry name" value="MALTOSE_MALTODEXTRIN TRANSPORT SYSTEM PERMEASE PROTEIN MALG"/>
    <property type="match status" value="1"/>
</dbReference>
<feature type="transmembrane region" description="Helical" evidence="9">
    <location>
        <begin position="167"/>
        <end position="186"/>
    </location>
</feature>
<gene>
    <name evidence="11" type="ORF">SDC9_69527</name>
</gene>
<comment type="subcellular location">
    <subcellularLocation>
        <location evidence="1">Cell membrane</location>
        <topology evidence="1">Multi-pass membrane protein</topology>
    </subcellularLocation>
</comment>
<keyword evidence="3" id="KW-0813">Transport</keyword>